<protein>
    <submittedName>
        <fullName evidence="5">Ketoacyl-ACP synthase III</fullName>
    </submittedName>
</protein>
<evidence type="ECO:0000313" key="6">
    <source>
        <dbReference type="Proteomes" id="UP000553209"/>
    </source>
</evidence>
<dbReference type="GO" id="GO:0044550">
    <property type="term" value="P:secondary metabolite biosynthetic process"/>
    <property type="evidence" value="ECO:0007669"/>
    <property type="project" value="TreeGrafter"/>
</dbReference>
<feature type="domain" description="Beta-ketoacyl-[acyl-carrier-protein] synthase III C-terminal" evidence="3">
    <location>
        <begin position="249"/>
        <end position="335"/>
    </location>
</feature>
<comment type="caution">
    <text evidence="5">The sequence shown here is derived from an EMBL/GenBank/DDBJ whole genome shotgun (WGS) entry which is preliminary data.</text>
</comment>
<evidence type="ECO:0000256" key="1">
    <source>
        <dbReference type="ARBA" id="ARBA00022679"/>
    </source>
</evidence>
<sequence>MEHTRTRQHVPIGVIGTGSHLPSREIGNTEVGAPAGVDDAWILRKTGIRNRRWADPGEATSDLAVKAGRAALERAGVSPADLSFVVVATSTPDSPQPPTATAVAEGIGATPDTAAFDINAVCSGFVFALSVVQRALSASGDGYALVIGADVYSRILDPADRRTVVLFGDGAGAAVLGPVARGRGVIATRLSSSGAHRDLIRVPAGGSRLPASEATLANGEHYFKMDGRGVRDFVSEHVPPAVRAFLKDVDVPEADIAHLVPHQANGHMIEGLARELGLAAARVHTTVHEYGNTGAASIPITLDAAVRSGEVRSGDTLLLTGFGGGMASGLALMRW</sequence>
<evidence type="ECO:0000313" key="5">
    <source>
        <dbReference type="EMBL" id="NKZ01805.1"/>
    </source>
</evidence>
<proteinExistence type="predicted"/>
<dbReference type="EMBL" id="JAAXPG010000044">
    <property type="protein sequence ID" value="NKZ01805.1"/>
    <property type="molecule type" value="Genomic_DNA"/>
</dbReference>
<feature type="domain" description="Beta-ketoacyl-[acyl-carrier-protein] synthase III N-terminal" evidence="4">
    <location>
        <begin position="116"/>
        <end position="194"/>
    </location>
</feature>
<dbReference type="Pfam" id="PF08541">
    <property type="entry name" value="ACP_syn_III_C"/>
    <property type="match status" value="1"/>
</dbReference>
<dbReference type="Pfam" id="PF08545">
    <property type="entry name" value="ACP_syn_III"/>
    <property type="match status" value="1"/>
</dbReference>
<evidence type="ECO:0000259" key="4">
    <source>
        <dbReference type="Pfam" id="PF08545"/>
    </source>
</evidence>
<dbReference type="PANTHER" id="PTHR34069:SF2">
    <property type="entry name" value="BETA-KETOACYL-[ACYL-CARRIER-PROTEIN] SYNTHASE III"/>
    <property type="match status" value="1"/>
</dbReference>
<gene>
    <name evidence="5" type="ORF">HGB44_29675</name>
</gene>
<name>A0A7X6MJ04_9ACTN</name>
<dbReference type="AlphaFoldDB" id="A0A7X6MJ04"/>
<keyword evidence="2" id="KW-0012">Acyltransferase</keyword>
<dbReference type="Gene3D" id="3.40.47.10">
    <property type="match status" value="1"/>
</dbReference>
<dbReference type="InterPro" id="IPR013747">
    <property type="entry name" value="ACP_syn_III_C"/>
</dbReference>
<organism evidence="5 6">
    <name type="scientific">Nocardiopsis alborubida</name>
    <dbReference type="NCBI Taxonomy" id="146802"/>
    <lineage>
        <taxon>Bacteria</taxon>
        <taxon>Bacillati</taxon>
        <taxon>Actinomycetota</taxon>
        <taxon>Actinomycetes</taxon>
        <taxon>Streptosporangiales</taxon>
        <taxon>Nocardiopsidaceae</taxon>
        <taxon>Nocardiopsis</taxon>
    </lineage>
</organism>
<dbReference type="PANTHER" id="PTHR34069">
    <property type="entry name" value="3-OXOACYL-[ACYL-CARRIER-PROTEIN] SYNTHASE 3"/>
    <property type="match status" value="1"/>
</dbReference>
<dbReference type="Proteomes" id="UP000553209">
    <property type="component" value="Unassembled WGS sequence"/>
</dbReference>
<keyword evidence="1" id="KW-0808">Transferase</keyword>
<dbReference type="SUPFAM" id="SSF53901">
    <property type="entry name" value="Thiolase-like"/>
    <property type="match status" value="1"/>
</dbReference>
<dbReference type="InterPro" id="IPR013751">
    <property type="entry name" value="ACP_syn_III_N"/>
</dbReference>
<dbReference type="InterPro" id="IPR016039">
    <property type="entry name" value="Thiolase-like"/>
</dbReference>
<dbReference type="GO" id="GO:0004315">
    <property type="term" value="F:3-oxoacyl-[acyl-carrier-protein] synthase activity"/>
    <property type="evidence" value="ECO:0007669"/>
    <property type="project" value="InterPro"/>
</dbReference>
<keyword evidence="6" id="KW-1185">Reference proteome</keyword>
<reference evidence="5 6" key="1">
    <citation type="submission" date="2020-04" db="EMBL/GenBank/DDBJ databases">
        <title>MicrobeNet Type strains.</title>
        <authorList>
            <person name="Nicholson A.C."/>
        </authorList>
    </citation>
    <scope>NUCLEOTIDE SEQUENCE [LARGE SCALE GENOMIC DNA]</scope>
    <source>
        <strain evidence="5 6">ATCC 23612</strain>
    </source>
</reference>
<dbReference type="RefSeq" id="WP_061082422.1">
    <property type="nucleotide sequence ID" value="NZ_JAAXPG010000044.1"/>
</dbReference>
<dbReference type="NCBIfam" id="NF006829">
    <property type="entry name" value="PRK09352.1"/>
    <property type="match status" value="1"/>
</dbReference>
<evidence type="ECO:0000259" key="3">
    <source>
        <dbReference type="Pfam" id="PF08541"/>
    </source>
</evidence>
<dbReference type="GO" id="GO:0006633">
    <property type="term" value="P:fatty acid biosynthetic process"/>
    <property type="evidence" value="ECO:0007669"/>
    <property type="project" value="InterPro"/>
</dbReference>
<evidence type="ECO:0000256" key="2">
    <source>
        <dbReference type="ARBA" id="ARBA00023315"/>
    </source>
</evidence>
<accession>A0A7X6MJ04</accession>
<dbReference type="CDD" id="cd00830">
    <property type="entry name" value="KAS_III"/>
    <property type="match status" value="1"/>
</dbReference>